<dbReference type="Pfam" id="PF00023">
    <property type="entry name" value="Ank"/>
    <property type="match status" value="1"/>
</dbReference>
<dbReference type="SMART" id="SM00248">
    <property type="entry name" value="ANK"/>
    <property type="match status" value="8"/>
</dbReference>
<protein>
    <submittedName>
        <fullName evidence="6">Serine threonine-phosphatase 6 regulatory ankyrin repeat subunit C</fullName>
    </submittedName>
</protein>
<keyword evidence="7" id="KW-1185">Reference proteome</keyword>
<dbReference type="OrthoDB" id="194358at2759"/>
<organism evidence="6 7">
    <name type="scientific">Chlorella sorokiniana</name>
    <name type="common">Freshwater green alga</name>
    <dbReference type="NCBI Taxonomy" id="3076"/>
    <lineage>
        <taxon>Eukaryota</taxon>
        <taxon>Viridiplantae</taxon>
        <taxon>Chlorophyta</taxon>
        <taxon>core chlorophytes</taxon>
        <taxon>Trebouxiophyceae</taxon>
        <taxon>Chlorellales</taxon>
        <taxon>Chlorellaceae</taxon>
        <taxon>Chlorella clade</taxon>
        <taxon>Chlorella</taxon>
    </lineage>
</organism>
<keyword evidence="2 3" id="KW-0040">ANK repeat</keyword>
<evidence type="ECO:0000256" key="1">
    <source>
        <dbReference type="ARBA" id="ARBA00022737"/>
    </source>
</evidence>
<comment type="caution">
    <text evidence="6">The sequence shown here is derived from an EMBL/GenBank/DDBJ whole genome shotgun (WGS) entry which is preliminary data.</text>
</comment>
<keyword evidence="4" id="KW-0175">Coiled coil</keyword>
<dbReference type="PROSITE" id="PS50088">
    <property type="entry name" value="ANK_REPEAT"/>
    <property type="match status" value="1"/>
</dbReference>
<dbReference type="InterPro" id="IPR002110">
    <property type="entry name" value="Ankyrin_rpt"/>
</dbReference>
<sequence length="811" mass="82843">MEAAELPTLDGLGPAVAQLELENAFLTHLLQRVSAASARTAAAGAAAAAAAAEIGREPLLLAERQELCAVEAGAVRREIEALKAAGELERSCAVAAAADCRTHQAAEVGRAVAALLGLLGFPQPDTATAAAMAAASAAAAAAGAAAEQPAAAGNAPEQPASTGSVCSPPSSPAPAAAARLPTAKQLARAQLEGRKIEQLLEELLERQDVAAERLRTRAAMLQAQLAQAEAQLAQRTEQGAAFSRVDFEQLRIEHSQASWSSPIPSLSPAPLCMQAETALAGATAEAISLKAAVAAAQQRLADQRAALNSAAAATAALKKEAGGRDGQLEVLRGEVSKTERERSLLERECARLRQQRGKGSGGGSGAAKAGGGSGTADAGAGLDGASAEQGRFSAATGQTIMDYMRLKQAMAEAQKATSEAGRGVGCLNDLARQACSMRPFILFSMRGLPPPQPSVRLVAAAAVGAAAGGAAGWSLAHWQQRRQQEQQPVVSIPTEEEAAHETKVRRQVDQLVDVMAALQTPVESPLHDAAVIDDVEGARKALAAAPDPREAALAKNTKGHTALLLAAVHGSDQVARLLLEAAPEAATLPCTDAGWLPVHAAAQEGYTDVLKLLLDTVPECAAGETAIGWTAATYATRHGHVAALQLLLSAAPQLASQKDGEGRTCAYHAAETGRLACLGQLLAACPDSAAAVQANGNITPAHTAAANGHAAALELILAAAPATATQQSALGSSPAHFAADEGHVACLHKVLAVAPEAAQKGHAGSLQRILKVAPQASHAQDLKGRTPFDLAKENFNIEAMTVLLTRRSSDK</sequence>
<evidence type="ECO:0000256" key="2">
    <source>
        <dbReference type="ARBA" id="ARBA00023043"/>
    </source>
</evidence>
<keyword evidence="1" id="KW-0677">Repeat</keyword>
<dbReference type="PROSITE" id="PS50297">
    <property type="entry name" value="ANK_REP_REGION"/>
    <property type="match status" value="1"/>
</dbReference>
<evidence type="ECO:0000313" key="6">
    <source>
        <dbReference type="EMBL" id="PRW45223.1"/>
    </source>
</evidence>
<dbReference type="InterPro" id="IPR036770">
    <property type="entry name" value="Ankyrin_rpt-contain_sf"/>
</dbReference>
<feature type="repeat" description="ANK" evidence="3">
    <location>
        <begin position="593"/>
        <end position="615"/>
    </location>
</feature>
<dbReference type="AlphaFoldDB" id="A0A2P6TLQ4"/>
<gene>
    <name evidence="6" type="ORF">C2E21_6181</name>
</gene>
<evidence type="ECO:0000256" key="5">
    <source>
        <dbReference type="SAM" id="MobiDB-lite"/>
    </source>
</evidence>
<dbReference type="PANTHER" id="PTHR24198:SF165">
    <property type="entry name" value="ANKYRIN REPEAT-CONTAINING PROTEIN-RELATED"/>
    <property type="match status" value="1"/>
</dbReference>
<dbReference type="Proteomes" id="UP000239899">
    <property type="component" value="Unassembled WGS sequence"/>
</dbReference>
<dbReference type="Pfam" id="PF12796">
    <property type="entry name" value="Ank_2"/>
    <property type="match status" value="1"/>
</dbReference>
<dbReference type="Gene3D" id="1.25.40.20">
    <property type="entry name" value="Ankyrin repeat-containing domain"/>
    <property type="match status" value="2"/>
</dbReference>
<feature type="compositionally biased region" description="Low complexity" evidence="5">
    <location>
        <begin position="150"/>
        <end position="161"/>
    </location>
</feature>
<dbReference type="EMBL" id="LHPG02000012">
    <property type="protein sequence ID" value="PRW45223.1"/>
    <property type="molecule type" value="Genomic_DNA"/>
</dbReference>
<feature type="compositionally biased region" description="Low complexity" evidence="5">
    <location>
        <begin position="375"/>
        <end position="384"/>
    </location>
</feature>
<feature type="compositionally biased region" description="Gly residues" evidence="5">
    <location>
        <begin position="358"/>
        <end position="374"/>
    </location>
</feature>
<evidence type="ECO:0000313" key="7">
    <source>
        <dbReference type="Proteomes" id="UP000239899"/>
    </source>
</evidence>
<feature type="region of interest" description="Disordered" evidence="5">
    <location>
        <begin position="150"/>
        <end position="181"/>
    </location>
</feature>
<evidence type="ECO:0000256" key="3">
    <source>
        <dbReference type="PROSITE-ProRule" id="PRU00023"/>
    </source>
</evidence>
<evidence type="ECO:0000256" key="4">
    <source>
        <dbReference type="SAM" id="Coils"/>
    </source>
</evidence>
<name>A0A2P6TLQ4_CHLSO</name>
<feature type="region of interest" description="Disordered" evidence="5">
    <location>
        <begin position="353"/>
        <end position="384"/>
    </location>
</feature>
<dbReference type="PANTHER" id="PTHR24198">
    <property type="entry name" value="ANKYRIN REPEAT AND PROTEIN KINASE DOMAIN-CONTAINING PROTEIN"/>
    <property type="match status" value="1"/>
</dbReference>
<feature type="coiled-coil region" evidence="4">
    <location>
        <begin position="186"/>
        <end position="238"/>
    </location>
</feature>
<dbReference type="SUPFAM" id="SSF48403">
    <property type="entry name" value="Ankyrin repeat"/>
    <property type="match status" value="1"/>
</dbReference>
<reference evidence="6 7" key="1">
    <citation type="journal article" date="2018" name="Plant J.">
        <title>Genome sequences of Chlorella sorokiniana UTEX 1602 and Micractinium conductrix SAG 241.80: implications to maltose excretion by a green alga.</title>
        <authorList>
            <person name="Arriola M.B."/>
            <person name="Velmurugan N."/>
            <person name="Zhang Y."/>
            <person name="Plunkett M.H."/>
            <person name="Hondzo H."/>
            <person name="Barney B.M."/>
        </authorList>
    </citation>
    <scope>NUCLEOTIDE SEQUENCE [LARGE SCALE GENOMIC DNA]</scope>
    <source>
        <strain evidence="7">UTEX 1602</strain>
    </source>
</reference>
<proteinExistence type="predicted"/>
<accession>A0A2P6TLQ4</accession>